<evidence type="ECO:0008006" key="4">
    <source>
        <dbReference type="Google" id="ProtNLM"/>
    </source>
</evidence>
<feature type="region of interest" description="Disordered" evidence="1">
    <location>
        <begin position="301"/>
        <end position="327"/>
    </location>
</feature>
<dbReference type="Proteomes" id="UP001596506">
    <property type="component" value="Unassembled WGS sequence"/>
</dbReference>
<name>A0ABW2IYQ5_9GAMM</name>
<keyword evidence="3" id="KW-1185">Reference proteome</keyword>
<accession>A0ABW2IYQ5</accession>
<dbReference type="RefSeq" id="WP_227521095.1">
    <property type="nucleotide sequence ID" value="NZ_JBHTBD010000007.1"/>
</dbReference>
<evidence type="ECO:0000313" key="2">
    <source>
        <dbReference type="EMBL" id="MFC7296027.1"/>
    </source>
</evidence>
<feature type="compositionally biased region" description="Basic and acidic residues" evidence="1">
    <location>
        <begin position="301"/>
        <end position="311"/>
    </location>
</feature>
<comment type="caution">
    <text evidence="2">The sequence shown here is derived from an EMBL/GenBank/DDBJ whole genome shotgun (WGS) entry which is preliminary data.</text>
</comment>
<gene>
    <name evidence="2" type="ORF">ACFQQA_14990</name>
</gene>
<sequence>MSDRELEPTLEALIKQEGLPDNYAATVEQTILPLVEYIVALRRSEKRTVVVGIHGAQGTGKSTLALFLTRLLCDHWQCPTASFSLDDLYLTRAGRRALAEQVHPLFITRGVPGTHDLALGEQVIDQLQTAGPADQTRIPAFDKSRDDRAPLNEWPVFDGRAEVILIEGWCLGALPEDDNALAEPINTLEAEEDSAGTWRGYVNQCLKGRYQAFFARLDSLVMLKAPSMSRVLEWRTLQEHKLAAKTGEHTSAHAERDSRIMSDQEVIRFIMHYERVTRSCLEKLPGRADVLIEVSGDHSLGRPRFQAERPKPGIPLSSANDAGCQHR</sequence>
<proteinExistence type="predicted"/>
<dbReference type="SUPFAM" id="SSF52540">
    <property type="entry name" value="P-loop containing nucleoside triphosphate hydrolases"/>
    <property type="match status" value="1"/>
</dbReference>
<evidence type="ECO:0000256" key="1">
    <source>
        <dbReference type="SAM" id="MobiDB-lite"/>
    </source>
</evidence>
<dbReference type="InterPro" id="IPR027417">
    <property type="entry name" value="P-loop_NTPase"/>
</dbReference>
<reference evidence="3" key="1">
    <citation type="journal article" date="2019" name="Int. J. Syst. Evol. Microbiol.">
        <title>The Global Catalogue of Microorganisms (GCM) 10K type strain sequencing project: providing services to taxonomists for standard genome sequencing and annotation.</title>
        <authorList>
            <consortium name="The Broad Institute Genomics Platform"/>
            <consortium name="The Broad Institute Genome Sequencing Center for Infectious Disease"/>
            <person name="Wu L."/>
            <person name="Ma J."/>
        </authorList>
    </citation>
    <scope>NUCLEOTIDE SEQUENCE [LARGE SCALE GENOMIC DNA]</scope>
    <source>
        <strain evidence="3">CCUG 60559</strain>
    </source>
</reference>
<evidence type="ECO:0000313" key="3">
    <source>
        <dbReference type="Proteomes" id="UP001596506"/>
    </source>
</evidence>
<dbReference type="EMBL" id="JBHTBD010000007">
    <property type="protein sequence ID" value="MFC7296027.1"/>
    <property type="molecule type" value="Genomic_DNA"/>
</dbReference>
<dbReference type="Gene3D" id="3.40.50.300">
    <property type="entry name" value="P-loop containing nucleotide triphosphate hydrolases"/>
    <property type="match status" value="1"/>
</dbReference>
<organism evidence="2 3">
    <name type="scientific">Marinobacter aromaticivorans</name>
    <dbReference type="NCBI Taxonomy" id="1494078"/>
    <lineage>
        <taxon>Bacteria</taxon>
        <taxon>Pseudomonadati</taxon>
        <taxon>Pseudomonadota</taxon>
        <taxon>Gammaproteobacteria</taxon>
        <taxon>Pseudomonadales</taxon>
        <taxon>Marinobacteraceae</taxon>
        <taxon>Marinobacter</taxon>
    </lineage>
</organism>
<protein>
    <recommendedName>
        <fullName evidence="4">D-glycerate 3-kinase</fullName>
    </recommendedName>
</protein>